<dbReference type="Gene3D" id="3.40.50.1980">
    <property type="entry name" value="Nitrogenase molybdenum iron protein domain"/>
    <property type="match status" value="3"/>
</dbReference>
<evidence type="ECO:0000256" key="3">
    <source>
        <dbReference type="ARBA" id="ARBA00022729"/>
    </source>
</evidence>
<evidence type="ECO:0000256" key="5">
    <source>
        <dbReference type="SAM" id="SignalP"/>
    </source>
</evidence>
<dbReference type="EMBL" id="VWSJ01000008">
    <property type="protein sequence ID" value="MSN96263.1"/>
    <property type="molecule type" value="Genomic_DNA"/>
</dbReference>
<protein>
    <submittedName>
        <fullName evidence="6">Cation ABC transporter substrate-binding protein</fullName>
    </submittedName>
</protein>
<feature type="region of interest" description="Disordered" evidence="4">
    <location>
        <begin position="144"/>
        <end position="194"/>
    </location>
</feature>
<accession>A0A6L5WK77</accession>
<feature type="compositionally biased region" description="Basic residues" evidence="4">
    <location>
        <begin position="110"/>
        <end position="122"/>
    </location>
</feature>
<evidence type="ECO:0000313" key="6">
    <source>
        <dbReference type="EMBL" id="MSN96263.1"/>
    </source>
</evidence>
<feature type="region of interest" description="Disordered" evidence="4">
    <location>
        <begin position="110"/>
        <end position="131"/>
    </location>
</feature>
<keyword evidence="2" id="KW-0813">Transport</keyword>
<keyword evidence="3 5" id="KW-0732">Signal</keyword>
<feature type="chain" id="PRO_5026720294" evidence="5">
    <location>
        <begin position="18"/>
        <end position="354"/>
    </location>
</feature>
<feature type="compositionally biased region" description="Basic and acidic residues" evidence="4">
    <location>
        <begin position="162"/>
        <end position="173"/>
    </location>
</feature>
<dbReference type="Pfam" id="PF01297">
    <property type="entry name" value="ZnuA"/>
    <property type="match status" value="1"/>
</dbReference>
<dbReference type="Proteomes" id="UP000476338">
    <property type="component" value="Unassembled WGS sequence"/>
</dbReference>
<feature type="compositionally biased region" description="Basic residues" evidence="4">
    <location>
        <begin position="149"/>
        <end position="161"/>
    </location>
</feature>
<reference evidence="6 7" key="1">
    <citation type="submission" date="2019-09" db="EMBL/GenBank/DDBJ databases">
        <authorList>
            <person name="Silva M."/>
            <person name="Pereira G."/>
            <person name="Lopes-Da-Costa L."/>
            <person name="Silva E."/>
        </authorList>
    </citation>
    <scope>NUCLEOTIDE SEQUENCE [LARGE SCALE GENOMIC DNA]</scope>
    <source>
        <strain evidence="6 7">FMV-PI01</strain>
    </source>
</reference>
<evidence type="ECO:0000256" key="2">
    <source>
        <dbReference type="ARBA" id="ARBA00022448"/>
    </source>
</evidence>
<feature type="compositionally biased region" description="Basic residues" evidence="4">
    <location>
        <begin position="174"/>
        <end position="191"/>
    </location>
</feature>
<feature type="signal peptide" evidence="5">
    <location>
        <begin position="1"/>
        <end position="17"/>
    </location>
</feature>
<gene>
    <name evidence="6" type="ORF">F1B92_03485</name>
</gene>
<dbReference type="InterPro" id="IPR006127">
    <property type="entry name" value="ZnuA-like"/>
</dbReference>
<dbReference type="InterPro" id="IPR050492">
    <property type="entry name" value="Bact_metal-bind_prot9"/>
</dbReference>
<evidence type="ECO:0000256" key="1">
    <source>
        <dbReference type="ARBA" id="ARBA00011028"/>
    </source>
</evidence>
<keyword evidence="7" id="KW-1185">Reference proteome</keyword>
<comment type="similarity">
    <text evidence="1">Belongs to the bacterial solute-binding protein 9 family.</text>
</comment>
<dbReference type="AlphaFoldDB" id="A0A6L5WK77"/>
<organism evidence="6 7">
    <name type="scientific">Campylobacter portucalensis</name>
    <dbReference type="NCBI Taxonomy" id="2608384"/>
    <lineage>
        <taxon>Bacteria</taxon>
        <taxon>Pseudomonadati</taxon>
        <taxon>Campylobacterota</taxon>
        <taxon>Epsilonproteobacteria</taxon>
        <taxon>Campylobacterales</taxon>
        <taxon>Campylobacteraceae</taxon>
        <taxon>Campylobacter</taxon>
    </lineage>
</organism>
<dbReference type="PANTHER" id="PTHR42953">
    <property type="entry name" value="HIGH-AFFINITY ZINC UPTAKE SYSTEM PROTEIN ZNUA-RELATED"/>
    <property type="match status" value="1"/>
</dbReference>
<dbReference type="PANTHER" id="PTHR42953:SF3">
    <property type="entry name" value="HIGH-AFFINITY ZINC UPTAKE SYSTEM PROTEIN ZNUA"/>
    <property type="match status" value="1"/>
</dbReference>
<dbReference type="GO" id="GO:0030001">
    <property type="term" value="P:metal ion transport"/>
    <property type="evidence" value="ECO:0007669"/>
    <property type="project" value="InterPro"/>
</dbReference>
<comment type="caution">
    <text evidence="6">The sequence shown here is derived from an EMBL/GenBank/DDBJ whole genome shotgun (WGS) entry which is preliminary data.</text>
</comment>
<evidence type="ECO:0000313" key="7">
    <source>
        <dbReference type="Proteomes" id="UP000476338"/>
    </source>
</evidence>
<evidence type="ECO:0000256" key="4">
    <source>
        <dbReference type="SAM" id="MobiDB-lite"/>
    </source>
</evidence>
<dbReference type="GO" id="GO:0046872">
    <property type="term" value="F:metal ion binding"/>
    <property type="evidence" value="ECO:0007669"/>
    <property type="project" value="InterPro"/>
</dbReference>
<proteinExistence type="inferred from homology"/>
<reference evidence="6 7" key="2">
    <citation type="submission" date="2020-03" db="EMBL/GenBank/DDBJ databases">
        <title>Campylobacter portucalensis sp. nov., a new species of Campylobacter isolated from the reproductive tract of bulls.</title>
        <authorList>
            <person name="Silva M.F."/>
            <person name="Pereira G."/>
            <person name="Carneiro C."/>
            <person name="Hemphill A."/>
            <person name="Mateus L."/>
            <person name="Lopes-Da-Costa L."/>
            <person name="Silva E."/>
        </authorList>
    </citation>
    <scope>NUCLEOTIDE SEQUENCE [LARGE SCALE GENOMIC DNA]</scope>
    <source>
        <strain evidence="6 7">FMV-PI01</strain>
    </source>
</reference>
<name>A0A6L5WK77_9BACT</name>
<sequence>MKKSLLLAMCLCGALYAKPLVTTTILPTKYFVEQISGDTLDVVALVEKGADPHTYEPKPSQMKSVEKSQLHFEVGMEFDEMWLPRLQKQFPNLEIVQTQNGIEKIAMAPHHHSHDHHHGQCPHHHDEDHMHNDGVEAMNDDNDHDHKECSHHHDHGHHHHHGDMAHHTHDMAHHMHNHHHGQCPHHHGHHHSGLDPHIWTDPILVKIQAKNIKDALVKKFPTNKEKYEKNYAKFIKVLDDFDQQTSKKLSNLKNNKFIVYHPSWGYFAKRYNLVQIPIEVEGKEPKPADLKELIEEAKEEDIKVIFVAPQFSKKSAKIIAKESGAKVVEIDQLPENWLKEMKKTVDIFAKALNK</sequence>
<dbReference type="SUPFAM" id="SSF53807">
    <property type="entry name" value="Helical backbone' metal receptor"/>
    <property type="match status" value="1"/>
</dbReference>